<name>A0ABX2EJU7_9BURK</name>
<dbReference type="InterPro" id="IPR001482">
    <property type="entry name" value="T2SS/T4SS_dom"/>
</dbReference>
<dbReference type="SUPFAM" id="SSF52540">
    <property type="entry name" value="P-loop containing nucleoside triphosphate hydrolases"/>
    <property type="match status" value="1"/>
</dbReference>
<evidence type="ECO:0000256" key="1">
    <source>
        <dbReference type="ARBA" id="ARBA00006611"/>
    </source>
</evidence>
<protein>
    <submittedName>
        <fullName evidence="5">Type II/IV secretion system protein</fullName>
    </submittedName>
</protein>
<keyword evidence="6" id="KW-1185">Reference proteome</keyword>
<sequence>MSAGLPSESVVARIAAVRRTHGGDPMAALLAEGGDAQALVDELGSALELPVARLADAAAWQPCFDRLPFADSARRRCALLKDAAGAQQLLITDPFDTDLIAWALSRFGALSVHLASDQTFDAWLTHSEAGLSALASVAPPRSDVPDDGATANAEVLSLRRIGSEDSPAVRFVNSTLYDALKIGASDVHLESDPGGLAIKFRIDGVLTAMRRIDQRELAAQAINRVKVMAQLDIAERRVPQDGRLQIHYEARAIDLRVSVMPSIHGEDAVLRILDRQHLAQSLAGLTLDKLGFAAPMRAELHRLCRLPHGMLLVTGPTGSGKTTTLYAAIAETRESRDKIITIEDPVEYQLPGVLQIPVNERKSLSFARGLRSILRHDPDKILVGEIRDAETAQIAVQSALTGHLVFTTVHANTALDVVGRFAQFGIDAYAFASAINGVLAQRLLRRLCAQCARPLLPADAGSSRRAALGCEACRGTGYRGRFAIGELLWLTPALRALIAARAPAAEVQAEAQRGGWRSLREQALQAVDAGWTTLEEADRVAV</sequence>
<evidence type="ECO:0000256" key="3">
    <source>
        <dbReference type="ARBA" id="ARBA00022840"/>
    </source>
</evidence>
<dbReference type="PANTHER" id="PTHR30258">
    <property type="entry name" value="TYPE II SECRETION SYSTEM PROTEIN GSPE-RELATED"/>
    <property type="match status" value="1"/>
</dbReference>
<evidence type="ECO:0000256" key="2">
    <source>
        <dbReference type="ARBA" id="ARBA00022741"/>
    </source>
</evidence>
<proteinExistence type="inferred from homology"/>
<keyword evidence="3" id="KW-0067">ATP-binding</keyword>
<organism evidence="5 6">
    <name type="scientific">Pseudaquabacterium terrae</name>
    <dbReference type="NCBI Taxonomy" id="2732868"/>
    <lineage>
        <taxon>Bacteria</taxon>
        <taxon>Pseudomonadati</taxon>
        <taxon>Pseudomonadota</taxon>
        <taxon>Betaproteobacteria</taxon>
        <taxon>Burkholderiales</taxon>
        <taxon>Sphaerotilaceae</taxon>
        <taxon>Pseudaquabacterium</taxon>
    </lineage>
</organism>
<reference evidence="5 6" key="1">
    <citation type="submission" date="2020-05" db="EMBL/GenBank/DDBJ databases">
        <title>Aquincola sp. isolate from soil.</title>
        <authorList>
            <person name="Han J."/>
            <person name="Kim D.-U."/>
        </authorList>
    </citation>
    <scope>NUCLEOTIDE SEQUENCE [LARGE SCALE GENOMIC DNA]</scope>
    <source>
        <strain evidence="5 6">S2</strain>
    </source>
</reference>
<dbReference type="Gene3D" id="3.30.450.90">
    <property type="match status" value="1"/>
</dbReference>
<keyword evidence="2" id="KW-0547">Nucleotide-binding</keyword>
<evidence type="ECO:0000313" key="5">
    <source>
        <dbReference type="EMBL" id="NRF68878.1"/>
    </source>
</evidence>
<comment type="similarity">
    <text evidence="1">Belongs to the GSP E family.</text>
</comment>
<dbReference type="Gene3D" id="3.40.50.300">
    <property type="entry name" value="P-loop containing nucleotide triphosphate hydrolases"/>
    <property type="match status" value="1"/>
</dbReference>
<dbReference type="Proteomes" id="UP000737171">
    <property type="component" value="Unassembled WGS sequence"/>
</dbReference>
<dbReference type="PANTHER" id="PTHR30258:SF1">
    <property type="entry name" value="PROTEIN TRANSPORT PROTEIN HOFB HOMOLOG"/>
    <property type="match status" value="1"/>
</dbReference>
<evidence type="ECO:0000259" key="4">
    <source>
        <dbReference type="PROSITE" id="PS00662"/>
    </source>
</evidence>
<feature type="domain" description="Bacterial type II secretion system protein E" evidence="4">
    <location>
        <begin position="374"/>
        <end position="388"/>
    </location>
</feature>
<comment type="caution">
    <text evidence="5">The sequence shown here is derived from an EMBL/GenBank/DDBJ whole genome shotgun (WGS) entry which is preliminary data.</text>
</comment>
<accession>A0ABX2EJU7</accession>
<dbReference type="CDD" id="cd01129">
    <property type="entry name" value="PulE-GspE-like"/>
    <property type="match status" value="1"/>
</dbReference>
<dbReference type="PROSITE" id="PS00662">
    <property type="entry name" value="T2SP_E"/>
    <property type="match status" value="1"/>
</dbReference>
<dbReference type="InterPro" id="IPR027417">
    <property type="entry name" value="P-loop_NTPase"/>
</dbReference>
<gene>
    <name evidence="5" type="ORF">HLB44_17940</name>
</gene>
<dbReference type="Pfam" id="PF00437">
    <property type="entry name" value="T2SSE"/>
    <property type="match status" value="1"/>
</dbReference>
<dbReference type="RefSeq" id="WP_173125006.1">
    <property type="nucleotide sequence ID" value="NZ_JABRWJ010000005.1"/>
</dbReference>
<dbReference type="EMBL" id="JABRWJ010000005">
    <property type="protein sequence ID" value="NRF68878.1"/>
    <property type="molecule type" value="Genomic_DNA"/>
</dbReference>
<evidence type="ECO:0000313" key="6">
    <source>
        <dbReference type="Proteomes" id="UP000737171"/>
    </source>
</evidence>